<dbReference type="PANTHER" id="PTHR21499:SF3">
    <property type="entry name" value="ASPARTOKINASE"/>
    <property type="match status" value="1"/>
</dbReference>
<dbReference type="Pfam" id="PF00696">
    <property type="entry name" value="AA_kinase"/>
    <property type="match status" value="1"/>
</dbReference>
<evidence type="ECO:0000256" key="7">
    <source>
        <dbReference type="ARBA" id="ARBA00047872"/>
    </source>
</evidence>
<evidence type="ECO:0000313" key="11">
    <source>
        <dbReference type="EMBL" id="RGC14626.1"/>
    </source>
</evidence>
<dbReference type="InterPro" id="IPR018042">
    <property type="entry name" value="Aspartate_kinase_CS"/>
</dbReference>
<evidence type="ECO:0000313" key="13">
    <source>
        <dbReference type="Proteomes" id="UP000503330"/>
    </source>
</evidence>
<accession>A0A174ZXP4</accession>
<dbReference type="InterPro" id="IPR036393">
    <property type="entry name" value="AceGlu_kinase-like_sf"/>
</dbReference>
<keyword evidence="5 11" id="KW-0418">Kinase</keyword>
<dbReference type="EMBL" id="WWTN01000032">
    <property type="protein sequence ID" value="MZH57275.1"/>
    <property type="molecule type" value="Genomic_DNA"/>
</dbReference>
<dbReference type="EMBL" id="CP048838">
    <property type="protein sequence ID" value="QJA01921.1"/>
    <property type="molecule type" value="Genomic_DNA"/>
</dbReference>
<proteinExistence type="inferred from homology"/>
<reference evidence="10 13" key="3">
    <citation type="submission" date="2020-02" db="EMBL/GenBank/DDBJ databases">
        <authorList>
            <person name="Kociolek L.K."/>
            <person name="Ozer E.A."/>
        </authorList>
    </citation>
    <scope>NUCLEOTIDE SEQUENCE [LARGE SCALE GENOMIC DNA]</scope>
    <source>
        <strain evidence="10 13">ATCC 14501</strain>
    </source>
</reference>
<evidence type="ECO:0000256" key="1">
    <source>
        <dbReference type="ARBA" id="ARBA00010122"/>
    </source>
</evidence>
<protein>
    <recommendedName>
        <fullName evidence="2">aspartate kinase</fullName>
        <ecNumber evidence="2">2.7.2.4</ecNumber>
    </recommendedName>
</protein>
<dbReference type="GO" id="GO:0005524">
    <property type="term" value="F:ATP binding"/>
    <property type="evidence" value="ECO:0007669"/>
    <property type="project" value="UniProtKB-KW"/>
</dbReference>
<name>A0A174ZXP4_CLOIN</name>
<dbReference type="InterPro" id="IPR001048">
    <property type="entry name" value="Asp/Glu/Uridylate_kinase"/>
</dbReference>
<evidence type="ECO:0000259" key="8">
    <source>
        <dbReference type="Pfam" id="PF00696"/>
    </source>
</evidence>
<dbReference type="GO" id="GO:0009089">
    <property type="term" value="P:lysine biosynthetic process via diaminopimelate"/>
    <property type="evidence" value="ECO:0007669"/>
    <property type="project" value="TreeGrafter"/>
</dbReference>
<dbReference type="GO" id="GO:0004072">
    <property type="term" value="F:aspartate kinase activity"/>
    <property type="evidence" value="ECO:0007669"/>
    <property type="project" value="UniProtKB-EC"/>
</dbReference>
<reference evidence="11 12" key="1">
    <citation type="submission" date="2018-08" db="EMBL/GenBank/DDBJ databases">
        <title>A genome reference for cultivated species of the human gut microbiota.</title>
        <authorList>
            <person name="Zou Y."/>
            <person name="Xue W."/>
            <person name="Luo G."/>
        </authorList>
    </citation>
    <scope>NUCLEOTIDE SEQUENCE [LARGE SCALE GENOMIC DNA]</scope>
    <source>
        <strain evidence="11 12">OF01-2LB</strain>
    </source>
</reference>
<comment type="similarity">
    <text evidence="1">Belongs to the aspartokinase family.</text>
</comment>
<evidence type="ECO:0000313" key="9">
    <source>
        <dbReference type="EMBL" id="MZH57275.1"/>
    </source>
</evidence>
<evidence type="ECO:0000313" key="10">
    <source>
        <dbReference type="EMBL" id="QJA01921.1"/>
    </source>
</evidence>
<dbReference type="GO" id="GO:0005829">
    <property type="term" value="C:cytosol"/>
    <property type="evidence" value="ECO:0007669"/>
    <property type="project" value="TreeGrafter"/>
</dbReference>
<sequence>MHMNMKVMKFGGTSLRSEATRKYVYRHVLESSKTNKVIVVVSAMGRYPDAYATDTLLSMGSEFLTRQEKARLVSMGEQLSALKICSELLDMGIRAYALPFFDCGILTDENYDYAKVLKLDHTGIRKKLNSYDVLVVGGFIGISPSGHVTTLGRGGSDYSAVLFADMLDLKEVDIYTDVDGVYDKDPKLNEYAIKYDKLTYDEMLNMKSRVLHDRCVNYAKDHHIRIYLKGTFSTSLGTIVED</sequence>
<evidence type="ECO:0000313" key="12">
    <source>
        <dbReference type="Proteomes" id="UP000260025"/>
    </source>
</evidence>
<dbReference type="Proteomes" id="UP000503330">
    <property type="component" value="Chromosome"/>
</dbReference>
<evidence type="ECO:0000256" key="4">
    <source>
        <dbReference type="ARBA" id="ARBA00022741"/>
    </source>
</evidence>
<dbReference type="Gene3D" id="3.40.1160.10">
    <property type="entry name" value="Acetylglutamate kinase-like"/>
    <property type="match status" value="1"/>
</dbReference>
<dbReference type="OrthoDB" id="9799110at2"/>
<evidence type="ECO:0000256" key="5">
    <source>
        <dbReference type="ARBA" id="ARBA00022777"/>
    </source>
</evidence>
<keyword evidence="6" id="KW-0067">ATP-binding</keyword>
<dbReference type="Proteomes" id="UP000260025">
    <property type="component" value="Unassembled WGS sequence"/>
</dbReference>
<dbReference type="GO" id="GO:0009090">
    <property type="term" value="P:homoserine biosynthetic process"/>
    <property type="evidence" value="ECO:0007669"/>
    <property type="project" value="TreeGrafter"/>
</dbReference>
<evidence type="ECO:0000256" key="3">
    <source>
        <dbReference type="ARBA" id="ARBA00022679"/>
    </source>
</evidence>
<dbReference type="RefSeq" id="WP_002608057.1">
    <property type="nucleotide sequence ID" value="NZ_AP025565.1"/>
</dbReference>
<dbReference type="PANTHER" id="PTHR21499">
    <property type="entry name" value="ASPARTATE KINASE"/>
    <property type="match status" value="1"/>
</dbReference>
<dbReference type="Proteomes" id="UP000604383">
    <property type="component" value="Unassembled WGS sequence"/>
</dbReference>
<dbReference type="AlphaFoldDB" id="A0A174ZXP4"/>
<dbReference type="EC" id="2.7.2.4" evidence="2"/>
<dbReference type="GeneID" id="61924976"/>
<gene>
    <name evidence="11" type="ORF">DXA38_13105</name>
    <name evidence="10" type="ORF">G4D54_05525</name>
    <name evidence="9" type="ORF">GT664_16360</name>
</gene>
<dbReference type="SUPFAM" id="SSF53633">
    <property type="entry name" value="Carbamate kinase-like"/>
    <property type="match status" value="1"/>
</dbReference>
<keyword evidence="4" id="KW-0547">Nucleotide-binding</keyword>
<keyword evidence="3" id="KW-0808">Transferase</keyword>
<dbReference type="EMBL" id="QVEV01000019">
    <property type="protein sequence ID" value="RGC14626.1"/>
    <property type="molecule type" value="Genomic_DNA"/>
</dbReference>
<dbReference type="PROSITE" id="PS00324">
    <property type="entry name" value="ASPARTOKINASE"/>
    <property type="match status" value="1"/>
</dbReference>
<organism evidence="11 12">
    <name type="scientific">Clostridium innocuum</name>
    <dbReference type="NCBI Taxonomy" id="1522"/>
    <lineage>
        <taxon>Bacteria</taxon>
        <taxon>Bacillati</taxon>
        <taxon>Bacillota</taxon>
        <taxon>Clostridia</taxon>
        <taxon>Eubacteriales</taxon>
        <taxon>Clostridiaceae</taxon>
        <taxon>Clostridium</taxon>
    </lineage>
</organism>
<feature type="domain" description="Aspartate/glutamate/uridylate kinase" evidence="8">
    <location>
        <begin position="5"/>
        <end position="228"/>
    </location>
</feature>
<comment type="catalytic activity">
    <reaction evidence="7">
        <text>L-aspartate + ATP = 4-phospho-L-aspartate + ADP</text>
        <dbReference type="Rhea" id="RHEA:23776"/>
        <dbReference type="ChEBI" id="CHEBI:29991"/>
        <dbReference type="ChEBI" id="CHEBI:30616"/>
        <dbReference type="ChEBI" id="CHEBI:57535"/>
        <dbReference type="ChEBI" id="CHEBI:456216"/>
        <dbReference type="EC" id="2.7.2.4"/>
    </reaction>
</comment>
<evidence type="ECO:0000256" key="2">
    <source>
        <dbReference type="ARBA" id="ARBA00013059"/>
    </source>
</evidence>
<reference evidence="9" key="2">
    <citation type="journal article" date="2019" name="Nat. Med.">
        <title>A library of human gut bacterial isolates paired with longitudinal multiomics data enables mechanistic microbiome research.</title>
        <authorList>
            <person name="Poyet M."/>
            <person name="Groussin M."/>
            <person name="Gibbons S.M."/>
            <person name="Avila-Pacheco J."/>
            <person name="Jiang X."/>
            <person name="Kearney S.M."/>
            <person name="Perrotta A.R."/>
            <person name="Berdy B."/>
            <person name="Zhao S."/>
            <person name="Lieberman T.D."/>
            <person name="Swanson P.K."/>
            <person name="Smith M."/>
            <person name="Roesemann S."/>
            <person name="Alexander J.E."/>
            <person name="Rich S.A."/>
            <person name="Livny J."/>
            <person name="Vlamakis H."/>
            <person name="Clish C."/>
            <person name="Bullock K."/>
            <person name="Deik A."/>
            <person name="Scott J."/>
            <person name="Pierce K.A."/>
            <person name="Xavier R.J."/>
            <person name="Alm E.J."/>
        </authorList>
    </citation>
    <scope>NUCLEOTIDE SEQUENCE</scope>
    <source>
        <strain evidence="9">BIOML-A12</strain>
    </source>
</reference>
<evidence type="ECO:0000256" key="6">
    <source>
        <dbReference type="ARBA" id="ARBA00022840"/>
    </source>
</evidence>